<sequence>MYIFYMYKNKVFLQNKVIHRWDTITNSFTVGILLCFFCMYTQQVACAEDPDLYAEPEDLMTEELLAQHALAAAAIVQGNQNENPEVEQEEFSLLEDLLVALPNLDSTLDDSLASGGHPTSSGEDVGEGASGGIFSQEEGATGGSHLLGLLWDDYEKGPSQEWPEHVQTTTNEVTSLLQKSLESLNNVHQSTVRNRTLSRMSVAAGNIWLTTVISSLQTELSDLMATSRPLRGIFIQKRLVEIQEQKVNQEKLLEELHEVLEEHPQAQRVIQAQEIFLQHLAKLLEKLEALLEIIEPSDSSVEQGRPPGSPPPPGGGAIGFSFPIQTRFLLSYNIQGEISSLQGMQCLLSDTSEQVSTILRMLVLRSKSFNAPAAYPKKRAKQIYKNKSYLSLQNNSKSSLSSTTYRSQLPLLKSFYVSTQWDSYTSNLEYTLRAANVGFLVTPTDMLNVGLTYQHNKHISKEYYGMQKGWSFGAAKAITSTDSLAAVVAWNTGAVGFTGYLSGCCGWGNMKNTRMVTHAGIKTYSKGSPKITLHGGLIRLGYNFQIVDGMLLTPYVESMFVSSGWSPYEEITGLFPAKISGNNEKVVEKVMGLSHSWAITDNMHVQTWVVRSIKKHRMKELRSQVGISRQYTLSIPKRHNQYIRSEVGLSYENKLLETFSIRLDSLWRFDQKNKCKEQQTGFFFQYSV</sequence>
<accession>Q1MNU2</accession>
<dbReference type="Proteomes" id="UP000002430">
    <property type="component" value="Plasmid 3"/>
</dbReference>
<evidence type="ECO:0000256" key="1">
    <source>
        <dbReference type="SAM" id="MobiDB-lite"/>
    </source>
</evidence>
<organism evidence="3 4">
    <name type="scientific">Lawsonia intracellularis (strain PHE/MN1-00)</name>
    <dbReference type="NCBI Taxonomy" id="363253"/>
    <lineage>
        <taxon>Bacteria</taxon>
        <taxon>Pseudomonadati</taxon>
        <taxon>Thermodesulfobacteriota</taxon>
        <taxon>Desulfovibrionia</taxon>
        <taxon>Desulfovibrionales</taxon>
        <taxon>Desulfovibrionaceae</taxon>
        <taxon>Lawsonia</taxon>
    </lineage>
</organism>
<dbReference type="EMBL" id="AM180255">
    <property type="protein sequence ID" value="CAJ53991.1"/>
    <property type="molecule type" value="Genomic_DNA"/>
</dbReference>
<dbReference type="AlphaFoldDB" id="Q1MNU2"/>
<reference evidence="3 4" key="1">
    <citation type="submission" date="2005-11" db="EMBL/GenBank/DDBJ databases">
        <title>The complete genome sequence of Lawsonia intracellularis: the causative agent of proliferative enteropathy.</title>
        <authorList>
            <person name="Kaur K."/>
            <person name="Zhang Q."/>
            <person name="Beckler D."/>
            <person name="Munir S."/>
            <person name="Li L."/>
            <person name="Kinsley K."/>
            <person name="Herron L."/>
            <person name="Peterson A."/>
            <person name="May B."/>
            <person name="Singh S."/>
            <person name="Gebhart C."/>
            <person name="Kapur V."/>
        </authorList>
    </citation>
    <scope>NUCLEOTIDE SEQUENCE [LARGE SCALE GENOMIC DNA]</scope>
    <source>
        <strain evidence="3 4">PHE/MN1-00</strain>
        <plasmid evidence="4">pLaw3</plasmid>
    </source>
</reference>
<evidence type="ECO:0000259" key="2">
    <source>
        <dbReference type="Pfam" id="PF03797"/>
    </source>
</evidence>
<dbReference type="KEGG" id="lip:LIC039"/>
<dbReference type="SUPFAM" id="SSF103515">
    <property type="entry name" value="Autotransporter"/>
    <property type="match status" value="1"/>
</dbReference>
<dbReference type="Gene3D" id="2.40.128.130">
    <property type="entry name" value="Autotransporter beta-domain"/>
    <property type="match status" value="1"/>
</dbReference>
<dbReference type="Pfam" id="PF03797">
    <property type="entry name" value="Autotransporter"/>
    <property type="match status" value="1"/>
</dbReference>
<keyword evidence="4" id="KW-1185">Reference proteome</keyword>
<dbReference type="InterPro" id="IPR036709">
    <property type="entry name" value="Autotransporte_beta_dom_sf"/>
</dbReference>
<evidence type="ECO:0000313" key="4">
    <source>
        <dbReference type="Proteomes" id="UP000002430"/>
    </source>
</evidence>
<proteinExistence type="predicted"/>
<keyword evidence="3" id="KW-0614">Plasmid</keyword>
<evidence type="ECO:0000313" key="3">
    <source>
        <dbReference type="EMBL" id="CAJ53991.1"/>
    </source>
</evidence>
<protein>
    <submittedName>
        <fullName evidence="3">NA</fullName>
    </submittedName>
</protein>
<feature type="domain" description="Autotransporter" evidence="2">
    <location>
        <begin position="424"/>
        <end position="607"/>
    </location>
</feature>
<feature type="region of interest" description="Disordered" evidence="1">
    <location>
        <begin position="109"/>
        <end position="137"/>
    </location>
</feature>
<dbReference type="HOGENOM" id="CLU_399970_0_0_7"/>
<geneLocation type="plasmid" evidence="4">
    <name>pLaw3</name>
</geneLocation>
<name>Q1MNU2_LAWIP</name>
<dbReference type="InterPro" id="IPR005546">
    <property type="entry name" value="Autotransporte_beta"/>
</dbReference>
<gene>
    <name evidence="3" type="ordered locus">LIC039</name>
</gene>